<dbReference type="CDD" id="cd13179">
    <property type="entry name" value="RanBD_RanBP1"/>
    <property type="match status" value="1"/>
</dbReference>
<dbReference type="GO" id="GO:0051028">
    <property type="term" value="P:mRNA transport"/>
    <property type="evidence" value="ECO:0007669"/>
    <property type="project" value="UniProtKB-KW"/>
</dbReference>
<dbReference type="InterPro" id="IPR036378">
    <property type="entry name" value="FAS1_dom_sf"/>
</dbReference>
<reference evidence="7 8" key="1">
    <citation type="journal article" date="2018" name="Plant J.">
        <title>Genome sequences of Chlorella sorokiniana UTEX 1602 and Micractinium conductrix SAG 241.80: implications to maltose excretion by a green alga.</title>
        <authorList>
            <person name="Arriola M.B."/>
            <person name="Velmurugan N."/>
            <person name="Zhang Y."/>
            <person name="Plunkett M.H."/>
            <person name="Hondzo H."/>
            <person name="Barney B.M."/>
        </authorList>
    </citation>
    <scope>NUCLEOTIDE SEQUENCE [LARGE SCALE GENOMIC DNA]</scope>
    <source>
        <strain evidence="7 8">SAG 241.80</strain>
    </source>
</reference>
<keyword evidence="8" id="KW-1185">Reference proteome</keyword>
<dbReference type="STRING" id="554055.A0A2P6V6R1"/>
<keyword evidence="2" id="KW-0509">mRNA transport</keyword>
<evidence type="ECO:0000313" key="8">
    <source>
        <dbReference type="Proteomes" id="UP000239649"/>
    </source>
</evidence>
<evidence type="ECO:0000256" key="3">
    <source>
        <dbReference type="ARBA" id="ARBA00023010"/>
    </source>
</evidence>
<dbReference type="SUPFAM" id="SSF50729">
    <property type="entry name" value="PH domain-like"/>
    <property type="match status" value="1"/>
</dbReference>
<feature type="region of interest" description="Disordered" evidence="5">
    <location>
        <begin position="1"/>
        <end position="30"/>
    </location>
</feature>
<dbReference type="GO" id="GO:0006913">
    <property type="term" value="P:nucleocytoplasmic transport"/>
    <property type="evidence" value="ECO:0007669"/>
    <property type="project" value="InterPro"/>
</dbReference>
<dbReference type="SUPFAM" id="SSF82153">
    <property type="entry name" value="FAS1 domain"/>
    <property type="match status" value="1"/>
</dbReference>
<dbReference type="Proteomes" id="UP000239649">
    <property type="component" value="Unassembled WGS sequence"/>
</dbReference>
<evidence type="ECO:0000256" key="4">
    <source>
        <dbReference type="ARBA" id="ARBA00023132"/>
    </source>
</evidence>
<dbReference type="InterPro" id="IPR000156">
    <property type="entry name" value="Ran_bind_dom"/>
</dbReference>
<evidence type="ECO:0000259" key="6">
    <source>
        <dbReference type="PROSITE" id="PS50196"/>
    </source>
</evidence>
<feature type="compositionally biased region" description="Low complexity" evidence="5">
    <location>
        <begin position="49"/>
        <end position="58"/>
    </location>
</feature>
<feature type="region of interest" description="Disordered" evidence="5">
    <location>
        <begin position="49"/>
        <end position="71"/>
    </location>
</feature>
<protein>
    <submittedName>
        <fullName evidence="7">RAN binding</fullName>
    </submittedName>
</protein>
<feature type="compositionally biased region" description="Acidic residues" evidence="5">
    <location>
        <begin position="60"/>
        <end position="71"/>
    </location>
</feature>
<dbReference type="EMBL" id="LHPF02000024">
    <property type="protein sequence ID" value="PSC69770.1"/>
    <property type="molecule type" value="Genomic_DNA"/>
</dbReference>
<dbReference type="GO" id="GO:0005737">
    <property type="term" value="C:cytoplasm"/>
    <property type="evidence" value="ECO:0007669"/>
    <property type="project" value="TreeGrafter"/>
</dbReference>
<evidence type="ECO:0000256" key="2">
    <source>
        <dbReference type="ARBA" id="ARBA00022816"/>
    </source>
</evidence>
<dbReference type="InterPro" id="IPR045255">
    <property type="entry name" value="RanBP1-like"/>
</dbReference>
<evidence type="ECO:0000313" key="7">
    <source>
        <dbReference type="EMBL" id="PSC69770.1"/>
    </source>
</evidence>
<keyword evidence="4" id="KW-0653">Protein transport</keyword>
<dbReference type="GO" id="GO:0005096">
    <property type="term" value="F:GTPase activator activity"/>
    <property type="evidence" value="ECO:0007669"/>
    <property type="project" value="TreeGrafter"/>
</dbReference>
<proteinExistence type="predicted"/>
<comment type="subcellular location">
    <subcellularLocation>
        <location evidence="1">Nucleus</location>
        <location evidence="1">Nuclear pore complex</location>
    </subcellularLocation>
</comment>
<keyword evidence="4" id="KW-0906">Nuclear pore complex</keyword>
<evidence type="ECO:0000256" key="5">
    <source>
        <dbReference type="SAM" id="MobiDB-lite"/>
    </source>
</evidence>
<keyword evidence="3" id="KW-0811">Translocation</keyword>
<dbReference type="InterPro" id="IPR000782">
    <property type="entry name" value="FAS1_domain"/>
</dbReference>
<dbReference type="GO" id="GO:0005643">
    <property type="term" value="C:nuclear pore"/>
    <property type="evidence" value="ECO:0007669"/>
    <property type="project" value="UniProtKB-SubCell"/>
</dbReference>
<dbReference type="SMART" id="SM00554">
    <property type="entry name" value="FAS1"/>
    <property type="match status" value="2"/>
</dbReference>
<dbReference type="PANTHER" id="PTHR23138">
    <property type="entry name" value="RAN BINDING PROTEIN"/>
    <property type="match status" value="1"/>
</dbReference>
<accession>A0A2P6V6R1</accession>
<dbReference type="OrthoDB" id="2357150at2759"/>
<dbReference type="FunFam" id="2.30.29.30:FF:000312">
    <property type="entry name" value="Ran binding protein 1"/>
    <property type="match status" value="1"/>
</dbReference>
<dbReference type="SMART" id="SM00160">
    <property type="entry name" value="RanBD"/>
    <property type="match status" value="1"/>
</dbReference>
<dbReference type="Gene3D" id="2.30.29.30">
    <property type="entry name" value="Pleckstrin-homology domain (PH domain)/Phosphotyrosine-binding domain (PTB)"/>
    <property type="match status" value="1"/>
</dbReference>
<sequence length="685" mass="71436">MSSEAESKPVVAEGGEEAKPASPTPIFGASATFGAGTGFGGFGGVAASATSGDAAAAGEEGGEEEAATEEECQAEFKPVVQLEEVAVSTGEEEEEALFDAKCKLYRYDNDAGEWKERGVGQGRILRHKESNKIRFLMRQDKTLKIRGNHIIMPGTKVQEHGGSDKAMVWSCVDFADESQRMELFCIRFASAERAQQFQKAYHEAGEKMEALIGAPEFVEQSEESKAADELASEVEKKAAVLAAAALLGIILVAPAEAALRKPDAFQGCANFTAIKDPELQAAVGLIRSLNLLPAGLPDDMTFFLPSNDSLRAVLVGGPIPTPSSNLDVILSKPLIPEVAQRLNSIMLYHMALVGAATPGELAEEGLVPTALGPDHTLTFEEAKEARRAAAAARYTLADATGRQAAVGAPLDVCASTVFKIDKVMMPAARFMDIPLLTQPEAVCLLTGFHCRAPAFSLPSPTLSAHAFQGRRLLDDSKANALEACSLSMLARELPEASAMLQVIQAFNLLPDGVPAGATIFLPNNAAAQGLTAELELPSTLEYIVGAADALGPQLKQRLISIVAYHVSPTGAKDPAALAAVGELATALGGNVLLVTNSSDGRTLLTDARGQQAGVVGGPPPAVLDACGSAVYALDKVLMPADSLADTPRTTAAEAMAVFESAVDFAMQAPAPTPAAAPGPAPLPYL</sequence>
<feature type="domain" description="RanBD1" evidence="6">
    <location>
        <begin position="75"/>
        <end position="210"/>
    </location>
</feature>
<dbReference type="GO" id="GO:0015031">
    <property type="term" value="P:protein transport"/>
    <property type="evidence" value="ECO:0007669"/>
    <property type="project" value="UniProtKB-KW"/>
</dbReference>
<dbReference type="PROSITE" id="PS50196">
    <property type="entry name" value="RANBD1"/>
    <property type="match status" value="1"/>
</dbReference>
<gene>
    <name evidence="7" type="ORF">C2E20_6709</name>
</gene>
<name>A0A2P6V6R1_9CHLO</name>
<dbReference type="AlphaFoldDB" id="A0A2P6V6R1"/>
<keyword evidence="4" id="KW-0539">Nucleus</keyword>
<dbReference type="Pfam" id="PF00638">
    <property type="entry name" value="Ran_BP1"/>
    <property type="match status" value="1"/>
</dbReference>
<dbReference type="Gene3D" id="2.30.180.10">
    <property type="entry name" value="FAS1 domain"/>
    <property type="match status" value="2"/>
</dbReference>
<dbReference type="PANTHER" id="PTHR23138:SF87">
    <property type="entry name" value="E3 SUMO-PROTEIN LIGASE RANBP2"/>
    <property type="match status" value="1"/>
</dbReference>
<organism evidence="7 8">
    <name type="scientific">Micractinium conductrix</name>
    <dbReference type="NCBI Taxonomy" id="554055"/>
    <lineage>
        <taxon>Eukaryota</taxon>
        <taxon>Viridiplantae</taxon>
        <taxon>Chlorophyta</taxon>
        <taxon>core chlorophytes</taxon>
        <taxon>Trebouxiophyceae</taxon>
        <taxon>Chlorellales</taxon>
        <taxon>Chlorellaceae</taxon>
        <taxon>Chlorella clade</taxon>
        <taxon>Micractinium</taxon>
    </lineage>
</organism>
<comment type="caution">
    <text evidence="7">The sequence shown here is derived from an EMBL/GenBank/DDBJ whole genome shotgun (WGS) entry which is preliminary data.</text>
</comment>
<dbReference type="InterPro" id="IPR045256">
    <property type="entry name" value="RanBP1_RanBD"/>
</dbReference>
<evidence type="ECO:0000256" key="1">
    <source>
        <dbReference type="ARBA" id="ARBA00004567"/>
    </source>
</evidence>
<keyword evidence="2" id="KW-0813">Transport</keyword>
<dbReference type="InterPro" id="IPR011993">
    <property type="entry name" value="PH-like_dom_sf"/>
</dbReference>